<accession>A0A835Z6F0</accession>
<dbReference type="AlphaFoldDB" id="A0A835Z6F0"/>
<keyword evidence="2" id="KW-1185">Reference proteome</keyword>
<comment type="caution">
    <text evidence="1">The sequence shown here is derived from an EMBL/GenBank/DDBJ whole genome shotgun (WGS) entry which is preliminary data.</text>
</comment>
<evidence type="ECO:0000313" key="1">
    <source>
        <dbReference type="EMBL" id="KAG5186532.1"/>
    </source>
</evidence>
<dbReference type="Proteomes" id="UP000664859">
    <property type="component" value="Unassembled WGS sequence"/>
</dbReference>
<protein>
    <submittedName>
        <fullName evidence="1">Uncharacterized protein</fullName>
    </submittedName>
</protein>
<reference evidence="1" key="1">
    <citation type="submission" date="2021-02" db="EMBL/GenBank/DDBJ databases">
        <title>First Annotated Genome of the Yellow-green Alga Tribonema minus.</title>
        <authorList>
            <person name="Mahan K.M."/>
        </authorList>
    </citation>
    <scope>NUCLEOTIDE SEQUENCE</scope>
    <source>
        <strain evidence="1">UTEX B ZZ1240</strain>
    </source>
</reference>
<gene>
    <name evidence="1" type="ORF">JKP88DRAFT_272764</name>
</gene>
<name>A0A835Z6F0_9STRA</name>
<sequence>MASEELLPITVKKLSFYEERPTRTGSARSIGGAAYPLDYNHIEMCKPANMDADKRYVRLKDFIRQLTVARRIEQPVARKLPARET</sequence>
<dbReference type="EMBL" id="JAFCMP010000112">
    <property type="protein sequence ID" value="KAG5186532.1"/>
    <property type="molecule type" value="Genomic_DNA"/>
</dbReference>
<proteinExistence type="predicted"/>
<organism evidence="1 2">
    <name type="scientific">Tribonema minus</name>
    <dbReference type="NCBI Taxonomy" id="303371"/>
    <lineage>
        <taxon>Eukaryota</taxon>
        <taxon>Sar</taxon>
        <taxon>Stramenopiles</taxon>
        <taxon>Ochrophyta</taxon>
        <taxon>PX clade</taxon>
        <taxon>Xanthophyceae</taxon>
        <taxon>Tribonematales</taxon>
        <taxon>Tribonemataceae</taxon>
        <taxon>Tribonema</taxon>
    </lineage>
</organism>
<evidence type="ECO:0000313" key="2">
    <source>
        <dbReference type="Proteomes" id="UP000664859"/>
    </source>
</evidence>
<dbReference type="OrthoDB" id="5086500at2759"/>